<dbReference type="HOGENOM" id="CLU_006354_2_2_9"/>
<comment type="catalytic activity">
    <reaction evidence="17">
        <text>[GlcNAc-(1-&gt;4)-Mur2Ac(oyl-L-Ala-gamma-D-Glu-L-Lys-D-Ala-D-Ala)](n)-di-trans,octa-cis-undecaprenyl diphosphate + beta-D-GlcNAc-(1-&gt;4)-Mur2Ac(oyl-L-Ala-gamma-D-Glu-L-Lys-D-Ala-D-Ala)-di-trans,octa-cis-undecaprenyl diphosphate = [GlcNAc-(1-&gt;4)-Mur2Ac(oyl-L-Ala-gamma-D-Glu-L-Lys-D-Ala-D-Ala)](n+1)-di-trans,octa-cis-undecaprenyl diphosphate + di-trans,octa-cis-undecaprenyl diphosphate + H(+)</text>
        <dbReference type="Rhea" id="RHEA:23708"/>
        <dbReference type="Rhea" id="RHEA-COMP:9602"/>
        <dbReference type="Rhea" id="RHEA-COMP:9603"/>
        <dbReference type="ChEBI" id="CHEBI:15378"/>
        <dbReference type="ChEBI" id="CHEBI:58405"/>
        <dbReference type="ChEBI" id="CHEBI:60033"/>
        <dbReference type="ChEBI" id="CHEBI:78435"/>
        <dbReference type="EC" id="2.4.99.28"/>
    </reaction>
</comment>
<dbReference type="SUPFAM" id="SSF53955">
    <property type="entry name" value="Lysozyme-like"/>
    <property type="match status" value="1"/>
</dbReference>
<dbReference type="GO" id="GO:0006508">
    <property type="term" value="P:proteolysis"/>
    <property type="evidence" value="ECO:0007669"/>
    <property type="project" value="UniProtKB-KW"/>
</dbReference>
<keyword evidence="3" id="KW-1003">Cell membrane</keyword>
<evidence type="ECO:0000256" key="17">
    <source>
        <dbReference type="ARBA" id="ARBA00049902"/>
    </source>
</evidence>
<dbReference type="InterPro" id="IPR012338">
    <property type="entry name" value="Beta-lactam/transpept-like"/>
</dbReference>
<keyword evidence="6" id="KW-0328">Glycosyltransferase</keyword>
<dbReference type="InterPro" id="IPR001264">
    <property type="entry name" value="Glyco_trans_51"/>
</dbReference>
<dbReference type="GO" id="GO:0030288">
    <property type="term" value="C:outer membrane-bounded periplasmic space"/>
    <property type="evidence" value="ECO:0007669"/>
    <property type="project" value="TreeGrafter"/>
</dbReference>
<dbReference type="Gene3D" id="3.40.710.10">
    <property type="entry name" value="DD-peptidase/beta-lactamase superfamily"/>
    <property type="match status" value="1"/>
</dbReference>
<name>A0A0F4KSY5_9LACO</name>
<evidence type="ECO:0000256" key="8">
    <source>
        <dbReference type="ARBA" id="ARBA00022692"/>
    </source>
</evidence>
<evidence type="ECO:0000256" key="2">
    <source>
        <dbReference type="ARBA" id="ARBA00007739"/>
    </source>
</evidence>
<comment type="similarity">
    <text evidence="2">In the N-terminal section; belongs to the glycosyltransferase 51 family.</text>
</comment>
<evidence type="ECO:0000313" key="21">
    <source>
        <dbReference type="EMBL" id="KJY49109.1"/>
    </source>
</evidence>
<dbReference type="EMBL" id="JXBZ01000005">
    <property type="protein sequence ID" value="KJY49109.1"/>
    <property type="molecule type" value="Genomic_DNA"/>
</dbReference>
<proteinExistence type="inferred from homology"/>
<dbReference type="PATRIC" id="fig|1218508.4.peg.573"/>
<dbReference type="InterPro" id="IPR001460">
    <property type="entry name" value="PCN-bd_Tpept"/>
</dbReference>
<dbReference type="SUPFAM" id="SSF56601">
    <property type="entry name" value="beta-lactamase/transpeptidase-like"/>
    <property type="match status" value="1"/>
</dbReference>
<evidence type="ECO:0000256" key="10">
    <source>
        <dbReference type="ARBA" id="ARBA00022960"/>
    </source>
</evidence>
<keyword evidence="7" id="KW-0808">Transferase</keyword>
<dbReference type="Pfam" id="PF00912">
    <property type="entry name" value="Transgly"/>
    <property type="match status" value="1"/>
</dbReference>
<dbReference type="Proteomes" id="UP000033695">
    <property type="component" value="Unassembled WGS sequence"/>
</dbReference>
<evidence type="ECO:0000256" key="15">
    <source>
        <dbReference type="ARBA" id="ARBA00023316"/>
    </source>
</evidence>
<feature type="transmembrane region" description="Helical" evidence="18">
    <location>
        <begin position="33"/>
        <end position="54"/>
    </location>
</feature>
<dbReference type="OrthoDB" id="9766909at2"/>
<feature type="domain" description="Penicillin-binding protein transpeptidase" evidence="19">
    <location>
        <begin position="350"/>
        <end position="615"/>
    </location>
</feature>
<dbReference type="STRING" id="1218508.JG29_05580"/>
<evidence type="ECO:0000313" key="22">
    <source>
        <dbReference type="Proteomes" id="UP000033695"/>
    </source>
</evidence>
<keyword evidence="11" id="KW-0573">Peptidoglycan synthesis</keyword>
<sequence length="701" mass="78156">MKHNEKLSLQQYLKNWFSKLGQFVHYFFRRYHLWRWLLLTFLSFFLVCSVILTFRAKTANIANLKASLQTTTTIMDDSGHKAGSLYAQKGTYVNLERISPAMQNAVISTEDRTFWRNYGFSIRGYARSALGFLLHHQISGGGSTITQQLAKNALLTQKQTLVRKAEEFFLAVEINHVYSKKDILSMYLNNSYFGNGVWGVQDAAQRYFAQDASELNASQAATLAAMLRNPSFYDPIRNPQNSKQRRNLILQLMRDNNKLTSQQMQLAQKAPLTITNGYQKQNGYRYPSYFDAVISEAETKYHLSESDILNKGYTIYTSLNQTVQQKMQASFDNDYLFPANAADGTLAQGASIAVNPKNGGVSAIVGGRGHHAFRSLNRATQMNRQPGSTIKPLAVYTPAIERGYKLDSMLPNQVTSFGKNHYTPTNADGSISDEIPLYQALAQSENIPAVALLDKIGINKGVAAMENFGIKVPKSDHNLALALGGLQTGLTPYQLARAYTAFANEGRLANTHFITKIVDATGAVIAQNHNDTPKLIMSKSTAKTMTSLMLGVFDQGTGQNAKPNGYRLAGKTGSTEVPAEYGSGTKDQWIVGYTPDIVVATWIGFDKTDQNHFLQDSNEQGIAPLFKNELENILPHTKNTAFQVEDAAVIAERNQHNSPQDWFNNFSGEMRKKVEDTINNFNNTRQGVSQWYNQIKGFIGH</sequence>
<dbReference type="GO" id="GO:0008955">
    <property type="term" value="F:peptidoglycan glycosyltransferase activity"/>
    <property type="evidence" value="ECO:0007669"/>
    <property type="project" value="UniProtKB-EC"/>
</dbReference>
<evidence type="ECO:0000256" key="3">
    <source>
        <dbReference type="ARBA" id="ARBA00022475"/>
    </source>
</evidence>
<evidence type="ECO:0000256" key="6">
    <source>
        <dbReference type="ARBA" id="ARBA00022676"/>
    </source>
</evidence>
<organism evidence="21 22">
    <name type="scientific">Bombilactobacillus mellis</name>
    <dbReference type="NCBI Taxonomy" id="1218508"/>
    <lineage>
        <taxon>Bacteria</taxon>
        <taxon>Bacillati</taxon>
        <taxon>Bacillota</taxon>
        <taxon>Bacilli</taxon>
        <taxon>Lactobacillales</taxon>
        <taxon>Lactobacillaceae</taxon>
        <taxon>Bombilactobacillus</taxon>
    </lineage>
</organism>
<comment type="caution">
    <text evidence="21">The sequence shown here is derived from an EMBL/GenBank/DDBJ whole genome shotgun (WGS) entry which is preliminary data.</text>
</comment>
<dbReference type="Gene3D" id="1.10.3810.10">
    <property type="entry name" value="Biosynthetic peptidoglycan transglycosylase-like"/>
    <property type="match status" value="1"/>
</dbReference>
<feature type="domain" description="Glycosyl transferase family 51" evidence="20">
    <location>
        <begin position="84"/>
        <end position="253"/>
    </location>
</feature>
<evidence type="ECO:0000256" key="9">
    <source>
        <dbReference type="ARBA" id="ARBA00022801"/>
    </source>
</evidence>
<dbReference type="GO" id="GO:0071555">
    <property type="term" value="P:cell wall organization"/>
    <property type="evidence" value="ECO:0007669"/>
    <property type="project" value="UniProtKB-KW"/>
</dbReference>
<evidence type="ECO:0000259" key="20">
    <source>
        <dbReference type="Pfam" id="PF00912"/>
    </source>
</evidence>
<comment type="catalytic activity">
    <reaction evidence="16">
        <text>Preferential cleavage: (Ac)2-L-Lys-D-Ala-|-D-Ala. Also transpeptidation of peptidyl-alanyl moieties that are N-acyl substituents of D-alanine.</text>
        <dbReference type="EC" id="3.4.16.4"/>
    </reaction>
</comment>
<evidence type="ECO:0000256" key="5">
    <source>
        <dbReference type="ARBA" id="ARBA00022670"/>
    </source>
</evidence>
<comment type="similarity">
    <text evidence="1">In the C-terminal section; belongs to the transpeptidase family.</text>
</comment>
<reference evidence="21 22" key="1">
    <citation type="submission" date="2014-12" db="EMBL/GenBank/DDBJ databases">
        <title>Comparative genomics of the lactic acid bacteria isolated from the honey bee gut.</title>
        <authorList>
            <person name="Ellegaard K.M."/>
            <person name="Tamarit D."/>
            <person name="Javelind E."/>
            <person name="Olofsson T."/>
            <person name="Andersson S.G."/>
            <person name="Vasquez A."/>
        </authorList>
    </citation>
    <scope>NUCLEOTIDE SEQUENCE [LARGE SCALE GENOMIC DNA]</scope>
    <source>
        <strain evidence="21 22">Hon2</strain>
    </source>
</reference>
<keyword evidence="14" id="KW-0511">Multifunctional enzyme</keyword>
<keyword evidence="15" id="KW-0961">Cell wall biogenesis/degradation</keyword>
<dbReference type="GO" id="GO:0008360">
    <property type="term" value="P:regulation of cell shape"/>
    <property type="evidence" value="ECO:0007669"/>
    <property type="project" value="UniProtKB-KW"/>
</dbReference>
<dbReference type="PANTHER" id="PTHR32282">
    <property type="entry name" value="BINDING PROTEIN TRANSPEPTIDASE, PUTATIVE-RELATED"/>
    <property type="match status" value="1"/>
</dbReference>
<gene>
    <name evidence="21" type="ORF">JG29_05580</name>
</gene>
<dbReference type="GO" id="GO:0009002">
    <property type="term" value="F:serine-type D-Ala-D-Ala carboxypeptidase activity"/>
    <property type="evidence" value="ECO:0007669"/>
    <property type="project" value="UniProtKB-EC"/>
</dbReference>
<evidence type="ECO:0000256" key="16">
    <source>
        <dbReference type="ARBA" id="ARBA00034000"/>
    </source>
</evidence>
<evidence type="ECO:0000256" key="4">
    <source>
        <dbReference type="ARBA" id="ARBA00022645"/>
    </source>
</evidence>
<dbReference type="GO" id="GO:0009252">
    <property type="term" value="P:peptidoglycan biosynthetic process"/>
    <property type="evidence" value="ECO:0007669"/>
    <property type="project" value="UniProtKB-KW"/>
</dbReference>
<protein>
    <submittedName>
        <fullName evidence="21">Penicillin-binding protein 2A</fullName>
    </submittedName>
</protein>
<evidence type="ECO:0000256" key="14">
    <source>
        <dbReference type="ARBA" id="ARBA00023268"/>
    </source>
</evidence>
<dbReference type="GO" id="GO:0008658">
    <property type="term" value="F:penicillin binding"/>
    <property type="evidence" value="ECO:0007669"/>
    <property type="project" value="InterPro"/>
</dbReference>
<dbReference type="InterPro" id="IPR050396">
    <property type="entry name" value="Glycosyltr_51/Transpeptidase"/>
</dbReference>
<dbReference type="AlphaFoldDB" id="A0A0F4KSY5"/>
<dbReference type="RefSeq" id="WP_084232514.1">
    <property type="nucleotide sequence ID" value="NZ_JBHTHW010000003.1"/>
</dbReference>
<keyword evidence="13 18" id="KW-0472">Membrane</keyword>
<evidence type="ECO:0000259" key="19">
    <source>
        <dbReference type="Pfam" id="PF00905"/>
    </source>
</evidence>
<dbReference type="NCBIfam" id="TIGR02074">
    <property type="entry name" value="PBP_1a_fam"/>
    <property type="match status" value="1"/>
</dbReference>
<dbReference type="InterPro" id="IPR036950">
    <property type="entry name" value="PBP_transglycosylase"/>
</dbReference>
<keyword evidence="10" id="KW-0133">Cell shape</keyword>
<evidence type="ECO:0000256" key="18">
    <source>
        <dbReference type="SAM" id="Phobius"/>
    </source>
</evidence>
<keyword evidence="9" id="KW-0378">Hydrolase</keyword>
<accession>A0A0F4KSY5</accession>
<evidence type="ECO:0000256" key="7">
    <source>
        <dbReference type="ARBA" id="ARBA00022679"/>
    </source>
</evidence>
<keyword evidence="12 18" id="KW-1133">Transmembrane helix</keyword>
<dbReference type="InterPro" id="IPR023346">
    <property type="entry name" value="Lysozyme-like_dom_sf"/>
</dbReference>
<dbReference type="FunFam" id="1.10.3810.10:FF:000001">
    <property type="entry name" value="Penicillin-binding protein 1A"/>
    <property type="match status" value="1"/>
</dbReference>
<evidence type="ECO:0000256" key="1">
    <source>
        <dbReference type="ARBA" id="ARBA00007090"/>
    </source>
</evidence>
<keyword evidence="22" id="KW-1185">Reference proteome</keyword>
<keyword evidence="5" id="KW-0645">Protease</keyword>
<dbReference type="Gene3D" id="6.20.370.110">
    <property type="match status" value="1"/>
</dbReference>
<evidence type="ECO:0000256" key="13">
    <source>
        <dbReference type="ARBA" id="ARBA00023136"/>
    </source>
</evidence>
<dbReference type="PANTHER" id="PTHR32282:SF32">
    <property type="entry name" value="PENICILLIN-BINDING PROTEIN 2A"/>
    <property type="match status" value="1"/>
</dbReference>
<dbReference type="Pfam" id="PF00905">
    <property type="entry name" value="Transpeptidase"/>
    <property type="match status" value="1"/>
</dbReference>
<evidence type="ECO:0000256" key="12">
    <source>
        <dbReference type="ARBA" id="ARBA00022989"/>
    </source>
</evidence>
<keyword evidence="8 18" id="KW-0812">Transmembrane</keyword>
<keyword evidence="4" id="KW-0121">Carboxypeptidase</keyword>
<evidence type="ECO:0000256" key="11">
    <source>
        <dbReference type="ARBA" id="ARBA00022984"/>
    </source>
</evidence>